<evidence type="ECO:0000313" key="6">
    <source>
        <dbReference type="EMBL" id="QSO49369.1"/>
    </source>
</evidence>
<dbReference type="KEGG" id="afx:JZ786_10860"/>
<dbReference type="PANTHER" id="PTHR35005:SF1">
    <property type="entry name" value="2-AMINO-5-FORMYLAMINO-6-RIBOSYLAMINOPYRIMIDIN-4(3H)-ONE 5'-MONOPHOSPHATE DEFORMYLASE"/>
    <property type="match status" value="1"/>
</dbReference>
<comment type="cofactor">
    <cofactor evidence="1">
        <name>Zn(2+)</name>
        <dbReference type="ChEBI" id="CHEBI:29105"/>
    </cofactor>
</comment>
<protein>
    <submittedName>
        <fullName evidence="6">Creatininase family protein</fullName>
    </submittedName>
</protein>
<gene>
    <name evidence="6" type="ORF">JZ786_10860</name>
</gene>
<dbReference type="AlphaFoldDB" id="A0A9X7Z7R0"/>
<dbReference type="Proteomes" id="UP000663505">
    <property type="component" value="Chromosome"/>
</dbReference>
<accession>A0A9X7Z7R0</accession>
<dbReference type="GO" id="GO:0046872">
    <property type="term" value="F:metal ion binding"/>
    <property type="evidence" value="ECO:0007669"/>
    <property type="project" value="UniProtKB-KW"/>
</dbReference>
<dbReference type="RefSeq" id="WP_206658680.1">
    <property type="nucleotide sequence ID" value="NZ_CP071182.1"/>
</dbReference>
<dbReference type="Gene3D" id="3.40.50.10310">
    <property type="entry name" value="Creatininase"/>
    <property type="match status" value="1"/>
</dbReference>
<reference evidence="6 7" key="1">
    <citation type="submission" date="2021-02" db="EMBL/GenBank/DDBJ databases">
        <title>Alicyclobacillus curvatus sp. nov. and Alicyclobacillus mengziensis sp. nov., two acidophilic bacteria isolated from acid mine drainage.</title>
        <authorList>
            <person name="Huang Y."/>
        </authorList>
    </citation>
    <scope>NUCLEOTIDE SEQUENCE [LARGE SCALE GENOMIC DNA]</scope>
    <source>
        <strain evidence="6 7">S30H14</strain>
    </source>
</reference>
<dbReference type="InterPro" id="IPR003785">
    <property type="entry name" value="Creatininase/forma_Hydrolase"/>
</dbReference>
<dbReference type="EMBL" id="CP071182">
    <property type="protein sequence ID" value="QSO49369.1"/>
    <property type="molecule type" value="Genomic_DNA"/>
</dbReference>
<organism evidence="6 7">
    <name type="scientific">Alicyclobacillus mengziensis</name>
    <dbReference type="NCBI Taxonomy" id="2931921"/>
    <lineage>
        <taxon>Bacteria</taxon>
        <taxon>Bacillati</taxon>
        <taxon>Bacillota</taxon>
        <taxon>Bacilli</taxon>
        <taxon>Bacillales</taxon>
        <taxon>Alicyclobacillaceae</taxon>
        <taxon>Alicyclobacillus</taxon>
    </lineage>
</organism>
<evidence type="ECO:0000313" key="7">
    <source>
        <dbReference type="Proteomes" id="UP000663505"/>
    </source>
</evidence>
<evidence type="ECO:0000256" key="4">
    <source>
        <dbReference type="ARBA" id="ARBA00022833"/>
    </source>
</evidence>
<evidence type="ECO:0000256" key="5">
    <source>
        <dbReference type="ARBA" id="ARBA00024029"/>
    </source>
</evidence>
<evidence type="ECO:0000256" key="2">
    <source>
        <dbReference type="ARBA" id="ARBA00022723"/>
    </source>
</evidence>
<keyword evidence="7" id="KW-1185">Reference proteome</keyword>
<dbReference type="Pfam" id="PF02633">
    <property type="entry name" value="Creatininase"/>
    <property type="match status" value="1"/>
</dbReference>
<name>A0A9X7Z7R0_9BACL</name>
<proteinExistence type="inferred from homology"/>
<evidence type="ECO:0000256" key="1">
    <source>
        <dbReference type="ARBA" id="ARBA00001947"/>
    </source>
</evidence>
<dbReference type="InterPro" id="IPR024087">
    <property type="entry name" value="Creatininase-like_sf"/>
</dbReference>
<comment type="similarity">
    <text evidence="5">Belongs to the creatininase superfamily.</text>
</comment>
<keyword evidence="4" id="KW-0862">Zinc</keyword>
<evidence type="ECO:0000256" key="3">
    <source>
        <dbReference type="ARBA" id="ARBA00022801"/>
    </source>
</evidence>
<dbReference type="SUPFAM" id="SSF102215">
    <property type="entry name" value="Creatininase"/>
    <property type="match status" value="1"/>
</dbReference>
<keyword evidence="2" id="KW-0479">Metal-binding</keyword>
<dbReference type="GO" id="GO:0009231">
    <property type="term" value="P:riboflavin biosynthetic process"/>
    <property type="evidence" value="ECO:0007669"/>
    <property type="project" value="TreeGrafter"/>
</dbReference>
<keyword evidence="3" id="KW-0378">Hydrolase</keyword>
<dbReference type="PANTHER" id="PTHR35005">
    <property type="entry name" value="3-DEHYDRO-SCYLLO-INOSOSE HYDROLASE"/>
    <property type="match status" value="1"/>
</dbReference>
<sequence length="266" mass="29144">MPFYRFSELSRKEMVSVAHGSVFVLPIGATEQHGPHLPTGVDAMVVTYIAESACQAAGEVTSVVVAPTLPFGNSHYHLEYGAALSLTPETLLHVRNDILFSAAQSGFCKIFILNGHGGNDEVIRLAVREVVRRYEVTAAAVSYWTIAESALTDAGLISSDWPVPGHAGRFETSLMMALRYDLIKQLPVANAEHRRGFVDYFRGAFYQEPHTQVGVNGYTDDANGANDEYGEKALSIITRAVNNYIQGMAAVRASRNRESVQTKYEN</sequence>
<dbReference type="GO" id="GO:0016811">
    <property type="term" value="F:hydrolase activity, acting on carbon-nitrogen (but not peptide) bonds, in linear amides"/>
    <property type="evidence" value="ECO:0007669"/>
    <property type="project" value="TreeGrafter"/>
</dbReference>